<evidence type="ECO:0000256" key="5">
    <source>
        <dbReference type="SAM" id="SignalP"/>
    </source>
</evidence>
<dbReference type="Gene3D" id="1.20.140.40">
    <property type="entry name" value="Invertase/pectin methylesterase inhibitor family protein"/>
    <property type="match status" value="1"/>
</dbReference>
<dbReference type="Proteomes" id="UP001345219">
    <property type="component" value="Chromosome 11"/>
</dbReference>
<dbReference type="SMART" id="SM00856">
    <property type="entry name" value="PMEI"/>
    <property type="match status" value="1"/>
</dbReference>
<evidence type="ECO:0000256" key="4">
    <source>
        <dbReference type="SAM" id="MobiDB-lite"/>
    </source>
</evidence>
<evidence type="ECO:0000259" key="6">
    <source>
        <dbReference type="SMART" id="SM00856"/>
    </source>
</evidence>
<dbReference type="InterPro" id="IPR052421">
    <property type="entry name" value="PCW_Enzyme_Inhibitor"/>
</dbReference>
<dbReference type="InterPro" id="IPR006501">
    <property type="entry name" value="Pectinesterase_inhib_dom"/>
</dbReference>
<comment type="caution">
    <text evidence="7">The sequence shown here is derived from an EMBL/GenBank/DDBJ whole genome shotgun (WGS) entry which is preliminary data.</text>
</comment>
<evidence type="ECO:0000256" key="2">
    <source>
        <dbReference type="ARBA" id="ARBA00023157"/>
    </source>
</evidence>
<proteinExistence type="inferred from homology"/>
<dbReference type="EMBL" id="JAXIOK010000008">
    <property type="protein sequence ID" value="KAK4763905.1"/>
    <property type="molecule type" value="Genomic_DNA"/>
</dbReference>
<dbReference type="NCBIfam" id="TIGR01614">
    <property type="entry name" value="PME_inhib"/>
    <property type="match status" value="1"/>
</dbReference>
<dbReference type="PANTHER" id="PTHR36710:SF18">
    <property type="entry name" value="PECTINESTERASE INHIBITOR 5-RELATED"/>
    <property type="match status" value="1"/>
</dbReference>
<evidence type="ECO:0000313" key="8">
    <source>
        <dbReference type="Proteomes" id="UP001345219"/>
    </source>
</evidence>
<reference evidence="7 8" key="1">
    <citation type="journal article" date="2023" name="Hortic Res">
        <title>Pangenome of water caltrop reveals structural variations and asymmetric subgenome divergence after allopolyploidization.</title>
        <authorList>
            <person name="Zhang X."/>
            <person name="Chen Y."/>
            <person name="Wang L."/>
            <person name="Yuan Y."/>
            <person name="Fang M."/>
            <person name="Shi L."/>
            <person name="Lu R."/>
            <person name="Comes H.P."/>
            <person name="Ma Y."/>
            <person name="Chen Y."/>
            <person name="Huang G."/>
            <person name="Zhou Y."/>
            <person name="Zheng Z."/>
            <person name="Qiu Y."/>
        </authorList>
    </citation>
    <scope>NUCLEOTIDE SEQUENCE [LARGE SCALE GENOMIC DNA]</scope>
    <source>
        <tissue evidence="7">Roots</tissue>
    </source>
</reference>
<evidence type="ECO:0000256" key="3">
    <source>
        <dbReference type="ARBA" id="ARBA00038471"/>
    </source>
</evidence>
<keyword evidence="8" id="KW-1185">Reference proteome</keyword>
<feature type="region of interest" description="Disordered" evidence="4">
    <location>
        <begin position="134"/>
        <end position="155"/>
    </location>
</feature>
<sequence length="182" mass="19614">MEPIRVLLISAIIMSISVGPSCALNQLGYSLCKKTSNYNLCVEALANSYVVGIPKIDVVTFAYSVFAEAKKSTADTVDYINSLTKGNAIPAPLKESLKTCLDDYGYASKMIIDVVDDMNKNRFDRVVESANDAGSRVGDCQKGLGGTSSPPTLSSKNQREIDLFQIASVIGKAITSYRGRKL</sequence>
<dbReference type="AlphaFoldDB" id="A0AAN7KAX2"/>
<protein>
    <recommendedName>
        <fullName evidence="6">Pectinesterase inhibitor domain-containing protein</fullName>
    </recommendedName>
</protein>
<feature type="signal peptide" evidence="5">
    <location>
        <begin position="1"/>
        <end position="23"/>
    </location>
</feature>
<feature type="domain" description="Pectinesterase inhibitor" evidence="6">
    <location>
        <begin position="23"/>
        <end position="170"/>
    </location>
</feature>
<dbReference type="GO" id="GO:0004857">
    <property type="term" value="F:enzyme inhibitor activity"/>
    <property type="evidence" value="ECO:0007669"/>
    <property type="project" value="InterPro"/>
</dbReference>
<comment type="similarity">
    <text evidence="3">Belongs to the PMEI family.</text>
</comment>
<gene>
    <name evidence="7" type="ORF">SAY87_013343</name>
</gene>
<evidence type="ECO:0000256" key="1">
    <source>
        <dbReference type="ARBA" id="ARBA00022729"/>
    </source>
</evidence>
<organism evidence="7 8">
    <name type="scientific">Trapa incisa</name>
    <dbReference type="NCBI Taxonomy" id="236973"/>
    <lineage>
        <taxon>Eukaryota</taxon>
        <taxon>Viridiplantae</taxon>
        <taxon>Streptophyta</taxon>
        <taxon>Embryophyta</taxon>
        <taxon>Tracheophyta</taxon>
        <taxon>Spermatophyta</taxon>
        <taxon>Magnoliopsida</taxon>
        <taxon>eudicotyledons</taxon>
        <taxon>Gunneridae</taxon>
        <taxon>Pentapetalae</taxon>
        <taxon>rosids</taxon>
        <taxon>malvids</taxon>
        <taxon>Myrtales</taxon>
        <taxon>Lythraceae</taxon>
        <taxon>Trapa</taxon>
    </lineage>
</organism>
<dbReference type="PANTHER" id="PTHR36710">
    <property type="entry name" value="PECTINESTERASE INHIBITOR-LIKE"/>
    <property type="match status" value="1"/>
</dbReference>
<feature type="chain" id="PRO_5042920201" description="Pectinesterase inhibitor domain-containing protein" evidence="5">
    <location>
        <begin position="24"/>
        <end position="182"/>
    </location>
</feature>
<dbReference type="InterPro" id="IPR035513">
    <property type="entry name" value="Invertase/methylesterase_inhib"/>
</dbReference>
<keyword evidence="2" id="KW-1015">Disulfide bond</keyword>
<accession>A0AAN7KAX2</accession>
<name>A0AAN7KAX2_9MYRT</name>
<dbReference type="Pfam" id="PF04043">
    <property type="entry name" value="PMEI"/>
    <property type="match status" value="1"/>
</dbReference>
<evidence type="ECO:0000313" key="7">
    <source>
        <dbReference type="EMBL" id="KAK4763905.1"/>
    </source>
</evidence>
<dbReference type="SUPFAM" id="SSF101148">
    <property type="entry name" value="Plant invertase/pectin methylesterase inhibitor"/>
    <property type="match status" value="1"/>
</dbReference>
<keyword evidence="1 5" id="KW-0732">Signal</keyword>